<sequence>MIGSNISKYCVFADWALPEMGSSQPFLCRLWQPKSSDLCRDMCTNSSKDCVFRT</sequence>
<accession>A0A2P2QMK6</accession>
<dbReference type="AlphaFoldDB" id="A0A2P2QMK6"/>
<name>A0A2P2QMK6_RHIMU</name>
<organism evidence="1">
    <name type="scientific">Rhizophora mucronata</name>
    <name type="common">Asiatic mangrove</name>
    <dbReference type="NCBI Taxonomy" id="61149"/>
    <lineage>
        <taxon>Eukaryota</taxon>
        <taxon>Viridiplantae</taxon>
        <taxon>Streptophyta</taxon>
        <taxon>Embryophyta</taxon>
        <taxon>Tracheophyta</taxon>
        <taxon>Spermatophyta</taxon>
        <taxon>Magnoliopsida</taxon>
        <taxon>eudicotyledons</taxon>
        <taxon>Gunneridae</taxon>
        <taxon>Pentapetalae</taxon>
        <taxon>rosids</taxon>
        <taxon>fabids</taxon>
        <taxon>Malpighiales</taxon>
        <taxon>Rhizophoraceae</taxon>
        <taxon>Rhizophora</taxon>
    </lineage>
</organism>
<protein>
    <submittedName>
        <fullName evidence="1">Uncharacterized protein</fullName>
    </submittedName>
</protein>
<dbReference type="EMBL" id="GGEC01087687">
    <property type="protein sequence ID" value="MBX68171.1"/>
    <property type="molecule type" value="Transcribed_RNA"/>
</dbReference>
<proteinExistence type="predicted"/>
<evidence type="ECO:0000313" key="1">
    <source>
        <dbReference type="EMBL" id="MBX68171.1"/>
    </source>
</evidence>
<reference evidence="1" key="1">
    <citation type="submission" date="2018-02" db="EMBL/GenBank/DDBJ databases">
        <title>Rhizophora mucronata_Transcriptome.</title>
        <authorList>
            <person name="Meera S.P."/>
            <person name="Sreeshan A."/>
            <person name="Augustine A."/>
        </authorList>
    </citation>
    <scope>NUCLEOTIDE SEQUENCE</scope>
    <source>
        <tissue evidence="1">Leaf</tissue>
    </source>
</reference>